<keyword evidence="3" id="KW-0732">Signal</keyword>
<accession>A0A1B2DP97</accession>
<dbReference type="PANTHER" id="PTHR30290">
    <property type="entry name" value="PERIPLASMIC BINDING COMPONENT OF ABC TRANSPORTER"/>
    <property type="match status" value="1"/>
</dbReference>
<dbReference type="Gene3D" id="3.40.190.10">
    <property type="entry name" value="Periplasmic binding protein-like II"/>
    <property type="match status" value="1"/>
</dbReference>
<dbReference type="CDD" id="cd08490">
    <property type="entry name" value="PBP2_NikA_DppA_OppA_like_3"/>
    <property type="match status" value="1"/>
</dbReference>
<reference evidence="5" key="1">
    <citation type="submission" date="2016-08" db="EMBL/GenBank/DDBJ databases">
        <title>Complete Genome Seqeunce of Paenibacillus sp. BIHB 4019 from tea rhizoplane.</title>
        <authorList>
            <person name="Thakur R."/>
            <person name="Swarnkar M.K."/>
            <person name="Gulati A."/>
        </authorList>
    </citation>
    <scope>NUCLEOTIDE SEQUENCE [LARGE SCALE GENOMIC DNA]</scope>
    <source>
        <strain evidence="5">BIHB4019</strain>
    </source>
</reference>
<dbReference type="Pfam" id="PF00496">
    <property type="entry name" value="SBP_bac_5"/>
    <property type="match status" value="1"/>
</dbReference>
<organism evidence="5">
    <name type="scientific">Paenibacillus sp. BIHB 4019</name>
    <dbReference type="NCBI Taxonomy" id="1870819"/>
    <lineage>
        <taxon>Bacteria</taxon>
        <taxon>Bacillati</taxon>
        <taxon>Bacillota</taxon>
        <taxon>Bacilli</taxon>
        <taxon>Bacillales</taxon>
        <taxon>Paenibacillaceae</taxon>
        <taxon>Paenibacillus</taxon>
    </lineage>
</organism>
<dbReference type="InterPro" id="IPR030678">
    <property type="entry name" value="Peptide/Ni-bd"/>
</dbReference>
<evidence type="ECO:0000256" key="3">
    <source>
        <dbReference type="ARBA" id="ARBA00022729"/>
    </source>
</evidence>
<dbReference type="PIRSF" id="PIRSF002741">
    <property type="entry name" value="MppA"/>
    <property type="match status" value="1"/>
</dbReference>
<comment type="similarity">
    <text evidence="1">Belongs to the bacterial solute-binding protein 5 family.</text>
</comment>
<dbReference type="AlphaFoldDB" id="A0A1B2DP97"/>
<evidence type="ECO:0000256" key="2">
    <source>
        <dbReference type="ARBA" id="ARBA00022448"/>
    </source>
</evidence>
<evidence type="ECO:0000259" key="4">
    <source>
        <dbReference type="Pfam" id="PF00496"/>
    </source>
</evidence>
<feature type="domain" description="Solute-binding protein family 5" evidence="4">
    <location>
        <begin position="94"/>
        <end position="439"/>
    </location>
</feature>
<keyword evidence="2" id="KW-0813">Transport</keyword>
<dbReference type="InterPro" id="IPR000914">
    <property type="entry name" value="SBP_5_dom"/>
</dbReference>
<dbReference type="GO" id="GO:0015833">
    <property type="term" value="P:peptide transport"/>
    <property type="evidence" value="ECO:0007669"/>
    <property type="project" value="TreeGrafter"/>
</dbReference>
<dbReference type="PANTHER" id="PTHR30290:SF9">
    <property type="entry name" value="OLIGOPEPTIDE-BINDING PROTEIN APPA"/>
    <property type="match status" value="1"/>
</dbReference>
<sequence>MRLLKGNKANKRLFFTILLLILSIVIAGCGKSANSLSEAGNTGQSAAGAAEGKAVKKLTLLYHFKSGSLDPHNDYIVLKAGVVETLVRMDDKLELQPWLASKWESVDASTWRFTIREGVTFHNGAMLDAAAVKASLERGIAVNKALDTTLKIASIKAEGQALTITTKEPLPAFPSELVNPYSGIIDVAAEKTRGTEAFNKAPIGTGPFQIKGFTPNMEINLARYDSYWDGAALLEEITFKFNEDGNVRALALQAKEADLAFQLPAEMVDVIKRDQNLKIASLAGLRAHFLLYNQQQPALKDVLVRQALDLLIDRESIAEDVMLGNASPANGPFNANLPFGSQEAVQPLNTEKAKLLLEQAGYAQGSSGKLEKDGKPLTLEVITYKGRPELPLIAQLLQSDAAKIGVSLTIKTVENVDTYLRENNDWDLATYSNLTAPRGDGGFFLNSAFMIGGSLNPANISNDELSTIIGQLNAAGDVAERAKLTRAAVQVIKAQALHSYAVYPNVIVGMNKRVTGWAPGPEEYYLVTNKMDVS</sequence>
<dbReference type="GO" id="GO:0043190">
    <property type="term" value="C:ATP-binding cassette (ABC) transporter complex"/>
    <property type="evidence" value="ECO:0007669"/>
    <property type="project" value="InterPro"/>
</dbReference>
<dbReference type="SUPFAM" id="SSF53850">
    <property type="entry name" value="Periplasmic binding protein-like II"/>
    <property type="match status" value="1"/>
</dbReference>
<dbReference type="InterPro" id="IPR050035">
    <property type="entry name" value="NikA"/>
</dbReference>
<dbReference type="GO" id="GO:1904680">
    <property type="term" value="F:peptide transmembrane transporter activity"/>
    <property type="evidence" value="ECO:0007669"/>
    <property type="project" value="TreeGrafter"/>
</dbReference>
<protein>
    <submittedName>
        <fullName evidence="5">ABC transporter substrate-binding protein</fullName>
    </submittedName>
</protein>
<dbReference type="EMBL" id="CP016808">
    <property type="protein sequence ID" value="ANY69531.1"/>
    <property type="molecule type" value="Genomic_DNA"/>
</dbReference>
<dbReference type="NCBIfam" id="NF045468">
    <property type="entry name" value="Opp5A_nikA"/>
    <property type="match status" value="1"/>
</dbReference>
<dbReference type="PROSITE" id="PS51257">
    <property type="entry name" value="PROKAR_LIPOPROTEIN"/>
    <property type="match status" value="1"/>
</dbReference>
<proteinExistence type="inferred from homology"/>
<name>A0A1B2DP97_9BACL</name>
<evidence type="ECO:0000313" key="5">
    <source>
        <dbReference type="EMBL" id="ANY69531.1"/>
    </source>
</evidence>
<dbReference type="RefSeq" id="WP_099520563.1">
    <property type="nucleotide sequence ID" value="NZ_CP016808.1"/>
</dbReference>
<dbReference type="InterPro" id="IPR039424">
    <property type="entry name" value="SBP_5"/>
</dbReference>
<evidence type="ECO:0000256" key="1">
    <source>
        <dbReference type="ARBA" id="ARBA00005695"/>
    </source>
</evidence>
<dbReference type="GO" id="GO:0042597">
    <property type="term" value="C:periplasmic space"/>
    <property type="evidence" value="ECO:0007669"/>
    <property type="project" value="UniProtKB-ARBA"/>
</dbReference>
<dbReference type="Gene3D" id="3.10.105.10">
    <property type="entry name" value="Dipeptide-binding Protein, Domain 3"/>
    <property type="match status" value="1"/>
</dbReference>
<gene>
    <name evidence="5" type="ORF">BBD42_25870</name>
</gene>